<protein>
    <recommendedName>
        <fullName evidence="3">Alpha/beta hydrolase</fullName>
    </recommendedName>
</protein>
<evidence type="ECO:0000313" key="1">
    <source>
        <dbReference type="EMBL" id="QNF28519.1"/>
    </source>
</evidence>
<reference evidence="1 2" key="1">
    <citation type="submission" date="2020-06" db="EMBL/GenBank/DDBJ databases">
        <title>Metabacillus dokdonensis sp. nov., isolated from the rhizosphere of Elymus tsukushiensis, a plant native to the Dokdo Islands, Republic of Korea.</title>
        <authorList>
            <person name="Lee S.Y."/>
            <person name="Hwang Y.J."/>
            <person name="Son J.S."/>
            <person name="Ghim S.Y."/>
        </authorList>
    </citation>
    <scope>NUCLEOTIDE SEQUENCE [LARGE SCALE GENOMIC DNA]</scope>
    <source>
        <strain evidence="1 2">KUDC1714</strain>
    </source>
</reference>
<evidence type="ECO:0008006" key="3">
    <source>
        <dbReference type="Google" id="ProtNLM"/>
    </source>
</evidence>
<proteinExistence type="predicted"/>
<evidence type="ECO:0000313" key="2">
    <source>
        <dbReference type="Proteomes" id="UP000515490"/>
    </source>
</evidence>
<sequence length="334" mass="37527">MRTLQHHIAMNQILFEMGTIPLDLIQEVFDKVQNELRKEVKPVIYKVKNPKAAVWEGNVELDEISLPFPFPENRRPFIFIHGAFNKQNKETAFDFFKPFENEVKLFYDPNLGYSDVDVYILSYDTELTDEYEWSIRKGFEMILGPITDPEPNPAPDLFAAVFWHELMKRAEEVGAALVPFLKGISESVLINKIGRGTIVTHSLGCHVFAHAAQSFINESSGTTDIFSEWLCMAAAIPMGALSPGGKYSDANKVLNIYADSLEVYYSKLDSLLSTVYFAATGTLAIGQTGALAYNSNINDIDVTIDVNVTHRVKDGYFEKLGQLLYYKFHPGDGA</sequence>
<name>A0ABX6S3D9_9BACI</name>
<dbReference type="RefSeq" id="WP_185652947.1">
    <property type="nucleotide sequence ID" value="NZ_CP055263.1"/>
</dbReference>
<keyword evidence="2" id="KW-1185">Reference proteome</keyword>
<accession>A0ABX6S3D9</accession>
<dbReference type="EMBL" id="CP055263">
    <property type="protein sequence ID" value="QNF28519.1"/>
    <property type="molecule type" value="Genomic_DNA"/>
</dbReference>
<gene>
    <name evidence="1" type="ORF">HUW50_14145</name>
</gene>
<dbReference type="Proteomes" id="UP000515490">
    <property type="component" value="Chromosome"/>
</dbReference>
<organism evidence="1 2">
    <name type="scientific">Metabacillus elymi</name>
    <dbReference type="NCBI Taxonomy" id="2745198"/>
    <lineage>
        <taxon>Bacteria</taxon>
        <taxon>Bacillati</taxon>
        <taxon>Bacillota</taxon>
        <taxon>Bacilli</taxon>
        <taxon>Bacillales</taxon>
        <taxon>Bacillaceae</taxon>
        <taxon>Metabacillus</taxon>
    </lineage>
</organism>